<dbReference type="CDD" id="cd18296">
    <property type="entry name" value="BTB2_POZ_ABTB1_BPOZ1"/>
    <property type="match status" value="1"/>
</dbReference>
<dbReference type="PANTHER" id="PTHR46231">
    <property type="entry name" value="ANKYRIN REPEAT AND BTB/POZ DOMAIN-CONTAINING PROTEIN 1"/>
    <property type="match status" value="1"/>
</dbReference>
<dbReference type="OrthoDB" id="684045at2759"/>
<sequence>MAFHASLPGCIPLVLLHSTYPWELDTPGHFIFLLCNHQKDTPGHFIFLLCNHQNQWENCKCAKCEANTFDGERCLYGALTDEIRNLLKNYNVISSRTIRRDLYEEFLRRLLDSSLYSDAVFSVHGEEFHTHRCLLSARCLFFAQMFKTKWHDKAVVELNHSQMSPGVFKSILQYLYTGHMEVAMDLVSDCLKLAKQCQLTGLISELEDRMKKAQSWESSKLGVKVTTLVLEPVKGSDDVQRDLAQLAHWALPEELTSWIVGELPFEPETMPLTYPDVCFIVDDHRFMCHKAFFCGRSDYFKALLENHFGENENSGNIPVVYLHEVSIDVFLRILTYIYSDSADLNPEIVSDVLVAADMYLLPGLKRLCGTSLMEYVDSSNVANMIRTSRLFNLSRLESHCAEFIANNLPEVIHQEEFRQLVVEDASNVKEREETDTIDIVDEIRYYISSFVLTYSEMEEANEKLKLIDNLLEELDIEG</sequence>
<proteinExistence type="predicted"/>
<dbReference type="SMART" id="SM00225">
    <property type="entry name" value="BTB"/>
    <property type="match status" value="2"/>
</dbReference>
<dbReference type="GO" id="GO:0000151">
    <property type="term" value="C:ubiquitin ligase complex"/>
    <property type="evidence" value="ECO:0007669"/>
    <property type="project" value="TreeGrafter"/>
</dbReference>
<gene>
    <name evidence="5" type="primary">LOC106060717</name>
</gene>
<dbReference type="Pfam" id="PF00651">
    <property type="entry name" value="BTB"/>
    <property type="match status" value="2"/>
</dbReference>
<protein>
    <submittedName>
        <fullName evidence="5">Ankyrin repeat and BTB/POZ domain-containing protein 1-like isoform X1</fullName>
    </submittedName>
</protein>
<evidence type="ECO:0000256" key="1">
    <source>
        <dbReference type="ARBA" id="ARBA00022737"/>
    </source>
</evidence>
<evidence type="ECO:0000313" key="4">
    <source>
        <dbReference type="Proteomes" id="UP001165740"/>
    </source>
</evidence>
<keyword evidence="4" id="KW-1185">Reference proteome</keyword>
<organism evidence="4 5">
    <name type="scientific">Biomphalaria glabrata</name>
    <name type="common">Bloodfluke planorb</name>
    <name type="synonym">Freshwater snail</name>
    <dbReference type="NCBI Taxonomy" id="6526"/>
    <lineage>
        <taxon>Eukaryota</taxon>
        <taxon>Metazoa</taxon>
        <taxon>Spiralia</taxon>
        <taxon>Lophotrochozoa</taxon>
        <taxon>Mollusca</taxon>
        <taxon>Gastropoda</taxon>
        <taxon>Heterobranchia</taxon>
        <taxon>Euthyneura</taxon>
        <taxon>Panpulmonata</taxon>
        <taxon>Hygrophila</taxon>
        <taxon>Lymnaeoidea</taxon>
        <taxon>Planorbidae</taxon>
        <taxon>Biomphalaria</taxon>
    </lineage>
</organism>
<dbReference type="GeneID" id="106060717"/>
<name>A0A9W3A2W1_BIOGL</name>
<dbReference type="AlphaFoldDB" id="A0A9W3A2W1"/>
<evidence type="ECO:0000313" key="5">
    <source>
        <dbReference type="RefSeq" id="XP_055881513.1"/>
    </source>
</evidence>
<dbReference type="InterPro" id="IPR011333">
    <property type="entry name" value="SKP1/BTB/POZ_sf"/>
</dbReference>
<reference evidence="5" key="1">
    <citation type="submission" date="2025-08" db="UniProtKB">
        <authorList>
            <consortium name="RefSeq"/>
        </authorList>
    </citation>
    <scope>IDENTIFICATION</scope>
</reference>
<keyword evidence="1" id="KW-0677">Repeat</keyword>
<dbReference type="Pfam" id="PF07707">
    <property type="entry name" value="BACK"/>
    <property type="match status" value="1"/>
</dbReference>
<accession>A0A9W3A2W1</accession>
<dbReference type="Gene3D" id="3.30.710.10">
    <property type="entry name" value="Potassium Channel Kv1.1, Chain A"/>
    <property type="match status" value="2"/>
</dbReference>
<dbReference type="InterPro" id="IPR011705">
    <property type="entry name" value="BACK"/>
</dbReference>
<keyword evidence="2" id="KW-0040">ANK repeat</keyword>
<dbReference type="PROSITE" id="PS50097">
    <property type="entry name" value="BTB"/>
    <property type="match status" value="2"/>
</dbReference>
<dbReference type="InterPro" id="IPR000210">
    <property type="entry name" value="BTB/POZ_dom"/>
</dbReference>
<dbReference type="RefSeq" id="XP_055881513.1">
    <property type="nucleotide sequence ID" value="XM_056025538.1"/>
</dbReference>
<dbReference type="CDD" id="cd18295">
    <property type="entry name" value="BTB1_POZ_ABTB1_BPOZ1"/>
    <property type="match status" value="1"/>
</dbReference>
<dbReference type="InterPro" id="IPR044515">
    <property type="entry name" value="ABTB1"/>
</dbReference>
<feature type="domain" description="BTB" evidence="3">
    <location>
        <begin position="275"/>
        <end position="346"/>
    </location>
</feature>
<dbReference type="GO" id="GO:0005737">
    <property type="term" value="C:cytoplasm"/>
    <property type="evidence" value="ECO:0007669"/>
    <property type="project" value="TreeGrafter"/>
</dbReference>
<dbReference type="SUPFAM" id="SSF54695">
    <property type="entry name" value="POZ domain"/>
    <property type="match status" value="2"/>
</dbReference>
<dbReference type="PANTHER" id="PTHR46231:SF1">
    <property type="entry name" value="ANKYRIN REPEAT AND BTB_POZ DOMAIN-CONTAINING PROTEIN 1"/>
    <property type="match status" value="1"/>
</dbReference>
<dbReference type="Proteomes" id="UP001165740">
    <property type="component" value="Chromosome 4"/>
</dbReference>
<feature type="domain" description="BTB" evidence="3">
    <location>
        <begin position="117"/>
        <end position="184"/>
    </location>
</feature>
<evidence type="ECO:0000259" key="3">
    <source>
        <dbReference type="PROSITE" id="PS50097"/>
    </source>
</evidence>
<evidence type="ECO:0000256" key="2">
    <source>
        <dbReference type="ARBA" id="ARBA00023043"/>
    </source>
</evidence>
<dbReference type="CDD" id="cd18497">
    <property type="entry name" value="BACK_ABTB1_BPOZ"/>
    <property type="match status" value="1"/>
</dbReference>